<dbReference type="CDD" id="cd00609">
    <property type="entry name" value="AAT_like"/>
    <property type="match status" value="1"/>
</dbReference>
<dbReference type="PROSITE" id="PS00105">
    <property type="entry name" value="AA_TRANSFER_CLASS_1"/>
    <property type="match status" value="1"/>
</dbReference>
<evidence type="ECO:0000313" key="8">
    <source>
        <dbReference type="EMBL" id="MEN2766202.1"/>
    </source>
</evidence>
<name>A0ABU9XD68_9BACI</name>
<evidence type="ECO:0000256" key="4">
    <source>
        <dbReference type="ARBA" id="ARBA00022679"/>
    </source>
</evidence>
<sequence length="393" mass="43063">MEIANRVRTLTPSTTLAITAKAKELKQSGYDVIGLGAGEPDFNTPDYILDAAKKAMDNGFTKYTPAGGTNDLKQAIVDKLSTDNELLYNLDEIIVTSGAKHALYTLFQVILNDGDEVIVPTPYWVSYPEQIKLAGGSPVFLEGKEENEFKITPAQLEKSITVNTKAIIINSPSNPTGMTYSESELLAIGEFCLKHDILIISDEIYEKLIYTDDKHISIAQLSPELRNQTVVINGVSKSHAMTGWRIGYAAGPVKIIKAMTNLASHSTSNPTTIAQYATVAAYKAEKDPTIEMRKVFAERLDALYDLIVDIPGITCKKPKGAFYLFPNVSEAAKLNGFSTVDEWVAALLDDEKVAVVPGSGFGAPNYIRLSYAISKEQLVEAATRIRRFVENRL</sequence>
<evidence type="ECO:0000259" key="7">
    <source>
        <dbReference type="Pfam" id="PF00155"/>
    </source>
</evidence>
<comment type="similarity">
    <text evidence="2 6">Belongs to the class-I pyridoxal-phosphate-dependent aminotransferase family.</text>
</comment>
<evidence type="ECO:0000313" key="9">
    <source>
        <dbReference type="Proteomes" id="UP001444625"/>
    </source>
</evidence>
<dbReference type="InterPro" id="IPR004838">
    <property type="entry name" value="NHTrfase_class1_PyrdxlP-BS"/>
</dbReference>
<dbReference type="SUPFAM" id="SSF53383">
    <property type="entry name" value="PLP-dependent transferases"/>
    <property type="match status" value="1"/>
</dbReference>
<dbReference type="Pfam" id="PF00155">
    <property type="entry name" value="Aminotran_1_2"/>
    <property type="match status" value="1"/>
</dbReference>
<dbReference type="PRINTS" id="PR00753">
    <property type="entry name" value="ACCSYNTHASE"/>
</dbReference>
<dbReference type="Gene3D" id="3.40.640.10">
    <property type="entry name" value="Type I PLP-dependent aspartate aminotransferase-like (Major domain)"/>
    <property type="match status" value="1"/>
</dbReference>
<accession>A0ABU9XD68</accession>
<dbReference type="RefSeq" id="WP_345823656.1">
    <property type="nucleotide sequence ID" value="NZ_JBDIML010000001.1"/>
</dbReference>
<keyword evidence="3 6" id="KW-0032">Aminotransferase</keyword>
<protein>
    <recommendedName>
        <fullName evidence="6">Aminotransferase</fullName>
        <ecNumber evidence="6">2.6.1.-</ecNumber>
    </recommendedName>
</protein>
<dbReference type="InterPro" id="IPR004839">
    <property type="entry name" value="Aminotransferase_I/II_large"/>
</dbReference>
<comment type="caution">
    <text evidence="8">The sequence shown here is derived from an EMBL/GenBank/DDBJ whole genome shotgun (WGS) entry which is preliminary data.</text>
</comment>
<feature type="domain" description="Aminotransferase class I/classII large" evidence="7">
    <location>
        <begin position="31"/>
        <end position="385"/>
    </location>
</feature>
<organism evidence="8 9">
    <name type="scientific">Ornithinibacillus xuwenensis</name>
    <dbReference type="NCBI Taxonomy" id="3144668"/>
    <lineage>
        <taxon>Bacteria</taxon>
        <taxon>Bacillati</taxon>
        <taxon>Bacillota</taxon>
        <taxon>Bacilli</taxon>
        <taxon>Bacillales</taxon>
        <taxon>Bacillaceae</taxon>
        <taxon>Ornithinibacillus</taxon>
    </lineage>
</organism>
<keyword evidence="4 6" id="KW-0808">Transferase</keyword>
<keyword evidence="5" id="KW-0663">Pyridoxal phosphate</keyword>
<dbReference type="PANTHER" id="PTHR46383">
    <property type="entry name" value="ASPARTATE AMINOTRANSFERASE"/>
    <property type="match status" value="1"/>
</dbReference>
<keyword evidence="9" id="KW-1185">Reference proteome</keyword>
<dbReference type="Proteomes" id="UP001444625">
    <property type="component" value="Unassembled WGS sequence"/>
</dbReference>
<reference evidence="8 9" key="1">
    <citation type="submission" date="2024-05" db="EMBL/GenBank/DDBJ databases">
        <authorList>
            <person name="Haq I."/>
            <person name="Ullah Z."/>
            <person name="Ahmad R."/>
            <person name="Li M."/>
            <person name="Tong Y."/>
        </authorList>
    </citation>
    <scope>NUCLEOTIDE SEQUENCE [LARGE SCALE GENOMIC DNA]</scope>
    <source>
        <strain evidence="8 9">16A2E</strain>
    </source>
</reference>
<dbReference type="EC" id="2.6.1.-" evidence="6"/>
<dbReference type="InterPro" id="IPR015424">
    <property type="entry name" value="PyrdxlP-dep_Trfase"/>
</dbReference>
<gene>
    <name evidence="8" type="ORF">ABC228_03305</name>
</gene>
<dbReference type="PANTHER" id="PTHR46383:SF1">
    <property type="entry name" value="ASPARTATE AMINOTRANSFERASE"/>
    <property type="match status" value="1"/>
</dbReference>
<comment type="cofactor">
    <cofactor evidence="1 6">
        <name>pyridoxal 5'-phosphate</name>
        <dbReference type="ChEBI" id="CHEBI:597326"/>
    </cofactor>
</comment>
<evidence type="ECO:0000256" key="5">
    <source>
        <dbReference type="ARBA" id="ARBA00022898"/>
    </source>
</evidence>
<evidence type="ECO:0000256" key="6">
    <source>
        <dbReference type="RuleBase" id="RU000481"/>
    </source>
</evidence>
<evidence type="ECO:0000256" key="1">
    <source>
        <dbReference type="ARBA" id="ARBA00001933"/>
    </source>
</evidence>
<dbReference type="InterPro" id="IPR050596">
    <property type="entry name" value="AspAT/PAT-like"/>
</dbReference>
<evidence type="ECO:0000256" key="2">
    <source>
        <dbReference type="ARBA" id="ARBA00007441"/>
    </source>
</evidence>
<dbReference type="GO" id="GO:0008483">
    <property type="term" value="F:transaminase activity"/>
    <property type="evidence" value="ECO:0007669"/>
    <property type="project" value="UniProtKB-KW"/>
</dbReference>
<dbReference type="Gene3D" id="3.90.1150.10">
    <property type="entry name" value="Aspartate Aminotransferase, domain 1"/>
    <property type="match status" value="1"/>
</dbReference>
<evidence type="ECO:0000256" key="3">
    <source>
        <dbReference type="ARBA" id="ARBA00022576"/>
    </source>
</evidence>
<dbReference type="EMBL" id="JBDIML010000001">
    <property type="protein sequence ID" value="MEN2766202.1"/>
    <property type="molecule type" value="Genomic_DNA"/>
</dbReference>
<proteinExistence type="inferred from homology"/>
<dbReference type="InterPro" id="IPR015422">
    <property type="entry name" value="PyrdxlP-dep_Trfase_small"/>
</dbReference>
<dbReference type="InterPro" id="IPR015421">
    <property type="entry name" value="PyrdxlP-dep_Trfase_major"/>
</dbReference>